<sequence length="487" mass="54644">MRWFEGGIAEAVATSKAKNAIFVVFVNGQDDVSRTAAVTVDSEAVSSKLETEDFVAIKLESDSETYRQFVQIYQLVPVPSLFFIGGNGAPLEIIAGHVEETELVQKIDSVLQKSKPTQEHNERSSEAMIQEAIVSSQNEGAVASAVSDETRSDSQPYGAEVSLQDRRLLDVSCEPTSDALNTEQKIERAKELMEKKRKQKQEEEEQKERLKEVERRKMGQDVQKLRRWQQEQELKQLKEERQREKAEEAAARDRILKQIAQDKAERAVRFGQEKKVTPDQEPARQPVSQSSMNPMSTSNVARIQFRLPDGSTHSMNFEPTTTVGEIRSYATTQLNLPFRDFSMSTSFPRREFSVNDDNQTLRDVQLVPTAVILILPMSGSVVSSSSHDYAGTVSRMVWTLLAPLFSLFTYLRNLVFGGGGAGNNLGQNNSKRESSFSTDQSSTGARRRRPGAETSVHRQGNVHRLSNQRDSSDDENNTWNGNSTQQM</sequence>
<feature type="compositionally biased region" description="Basic and acidic residues" evidence="7">
    <location>
        <begin position="206"/>
        <end position="219"/>
    </location>
</feature>
<evidence type="ECO:0000313" key="10">
    <source>
        <dbReference type="Proteomes" id="UP001233999"/>
    </source>
</evidence>
<proteinExistence type="predicted"/>
<feature type="region of interest" description="Disordered" evidence="7">
    <location>
        <begin position="139"/>
        <end position="159"/>
    </location>
</feature>
<comment type="subcellular location">
    <subcellularLocation>
        <location evidence="1">Endoplasmic reticulum membrane</location>
        <topology evidence="1">Peripheral membrane protein</topology>
    </subcellularLocation>
</comment>
<evidence type="ECO:0000313" key="9">
    <source>
        <dbReference type="EMBL" id="KAJ9592417.1"/>
    </source>
</evidence>
<evidence type="ECO:0000256" key="4">
    <source>
        <dbReference type="ARBA" id="ARBA00040925"/>
    </source>
</evidence>
<feature type="region of interest" description="Disordered" evidence="7">
    <location>
        <begin position="192"/>
        <end position="219"/>
    </location>
</feature>
<dbReference type="SUPFAM" id="SSF52833">
    <property type="entry name" value="Thioredoxin-like"/>
    <property type="match status" value="1"/>
</dbReference>
<evidence type="ECO:0000256" key="7">
    <source>
        <dbReference type="SAM" id="MobiDB-lite"/>
    </source>
</evidence>
<dbReference type="PANTHER" id="PTHR46424">
    <property type="entry name" value="UBX DOMAIN-CONTAINING PROTEIN 4"/>
    <property type="match status" value="1"/>
</dbReference>
<evidence type="ECO:0000256" key="2">
    <source>
        <dbReference type="ARBA" id="ARBA00023230"/>
    </source>
</evidence>
<dbReference type="GO" id="GO:0006986">
    <property type="term" value="P:response to unfolded protein"/>
    <property type="evidence" value="ECO:0007669"/>
    <property type="project" value="UniProtKB-KW"/>
</dbReference>
<evidence type="ECO:0000256" key="6">
    <source>
        <dbReference type="ARBA" id="ARBA00046062"/>
    </source>
</evidence>
<dbReference type="EMBL" id="JASPKZ010003836">
    <property type="protein sequence ID" value="KAJ9592417.1"/>
    <property type="molecule type" value="Genomic_DNA"/>
</dbReference>
<gene>
    <name evidence="9" type="ORF">L9F63_015937</name>
</gene>
<dbReference type="Proteomes" id="UP001233999">
    <property type="component" value="Unassembled WGS sequence"/>
</dbReference>
<evidence type="ECO:0000256" key="5">
    <source>
        <dbReference type="ARBA" id="ARBA00041575"/>
    </source>
</evidence>
<dbReference type="PANTHER" id="PTHR46424:SF1">
    <property type="entry name" value="UBX DOMAIN-CONTAINING PROTEIN 4"/>
    <property type="match status" value="1"/>
</dbReference>
<dbReference type="Pfam" id="PF00789">
    <property type="entry name" value="UBX"/>
    <property type="match status" value="1"/>
</dbReference>
<evidence type="ECO:0000256" key="3">
    <source>
        <dbReference type="ARBA" id="ARBA00038812"/>
    </source>
</evidence>
<feature type="compositionally biased region" description="Polar residues" evidence="7">
    <location>
        <begin position="477"/>
        <end position="487"/>
    </location>
</feature>
<dbReference type="Pfam" id="PF23187">
    <property type="entry name" value="UBX7_N"/>
    <property type="match status" value="1"/>
</dbReference>
<protein>
    <recommendedName>
        <fullName evidence="4">UBX domain-containing protein 4</fullName>
    </recommendedName>
    <alternativeName>
        <fullName evidence="5">UBX domain-containing protein 2</fullName>
    </alternativeName>
</protein>
<feature type="region of interest" description="Disordered" evidence="7">
    <location>
        <begin position="423"/>
        <end position="487"/>
    </location>
</feature>
<accession>A0AAD8A4N5</accession>
<keyword evidence="10" id="KW-1185">Reference proteome</keyword>
<dbReference type="CDD" id="cd22249">
    <property type="entry name" value="UDM1_RNF168_RNF169-like"/>
    <property type="match status" value="1"/>
</dbReference>
<dbReference type="AlphaFoldDB" id="A0AAD8A4N5"/>
<reference evidence="9" key="2">
    <citation type="submission" date="2023-05" db="EMBL/GenBank/DDBJ databases">
        <authorList>
            <person name="Fouks B."/>
        </authorList>
    </citation>
    <scope>NUCLEOTIDE SEQUENCE</scope>
    <source>
        <strain evidence="9">Stay&amp;Tobe</strain>
        <tissue evidence="9">Testes</tissue>
    </source>
</reference>
<dbReference type="PROSITE" id="PS50033">
    <property type="entry name" value="UBX"/>
    <property type="match status" value="1"/>
</dbReference>
<dbReference type="Gene3D" id="3.40.30.10">
    <property type="entry name" value="Glutaredoxin"/>
    <property type="match status" value="1"/>
</dbReference>
<comment type="caution">
    <text evidence="9">The sequence shown here is derived from an EMBL/GenBank/DDBJ whole genome shotgun (WGS) entry which is preliminary data.</text>
</comment>
<feature type="compositionally biased region" description="Polar residues" evidence="7">
    <location>
        <begin position="286"/>
        <end position="295"/>
    </location>
</feature>
<dbReference type="InterPro" id="IPR029071">
    <property type="entry name" value="Ubiquitin-like_domsf"/>
</dbReference>
<dbReference type="SMART" id="SM00166">
    <property type="entry name" value="UBX"/>
    <property type="match status" value="1"/>
</dbReference>
<dbReference type="GO" id="GO:0005789">
    <property type="term" value="C:endoplasmic reticulum membrane"/>
    <property type="evidence" value="ECO:0007669"/>
    <property type="project" value="UniProtKB-SubCell"/>
</dbReference>
<feature type="compositionally biased region" description="Polar residues" evidence="7">
    <location>
        <begin position="435"/>
        <end position="444"/>
    </location>
</feature>
<keyword evidence="2" id="KW-0834">Unfolded protein response</keyword>
<dbReference type="InterPro" id="IPR036249">
    <property type="entry name" value="Thioredoxin-like_sf"/>
</dbReference>
<dbReference type="GO" id="GO:0036503">
    <property type="term" value="P:ERAD pathway"/>
    <property type="evidence" value="ECO:0007669"/>
    <property type="project" value="TreeGrafter"/>
</dbReference>
<comment type="function">
    <text evidence="6">Involved in endoplasmic reticulum-associated protein degradation (ERAD). Acts as a platform to recruit both UBQLN1 and VCP to the ER during ERAD.</text>
</comment>
<dbReference type="InterPro" id="IPR001012">
    <property type="entry name" value="UBX_dom"/>
</dbReference>
<dbReference type="SUPFAM" id="SSF54236">
    <property type="entry name" value="Ubiquitin-like"/>
    <property type="match status" value="1"/>
</dbReference>
<comment type="subunit">
    <text evidence="3">Directly interacts with VCP. Interacts with UBQLN1. Forms a complex with VCP and UBQLN1.</text>
</comment>
<feature type="compositionally biased region" description="Basic and acidic residues" evidence="7">
    <location>
        <begin position="272"/>
        <end position="282"/>
    </location>
</feature>
<feature type="region of interest" description="Disordered" evidence="7">
    <location>
        <begin position="272"/>
        <end position="295"/>
    </location>
</feature>
<evidence type="ECO:0000259" key="8">
    <source>
        <dbReference type="PROSITE" id="PS50033"/>
    </source>
</evidence>
<evidence type="ECO:0000256" key="1">
    <source>
        <dbReference type="ARBA" id="ARBA00004406"/>
    </source>
</evidence>
<name>A0AAD8A4N5_DIPPU</name>
<reference evidence="9" key="1">
    <citation type="journal article" date="2023" name="IScience">
        <title>Live-bearing cockroach genome reveals convergent evolutionary mechanisms linked to viviparity in insects and beyond.</title>
        <authorList>
            <person name="Fouks B."/>
            <person name="Harrison M.C."/>
            <person name="Mikhailova A.A."/>
            <person name="Marchal E."/>
            <person name="English S."/>
            <person name="Carruthers M."/>
            <person name="Jennings E.C."/>
            <person name="Chiamaka E.L."/>
            <person name="Frigard R.A."/>
            <person name="Pippel M."/>
            <person name="Attardo G.M."/>
            <person name="Benoit J.B."/>
            <person name="Bornberg-Bauer E."/>
            <person name="Tobe S.S."/>
        </authorList>
    </citation>
    <scope>NUCLEOTIDE SEQUENCE</scope>
    <source>
        <strain evidence="9">Stay&amp;Tobe</strain>
    </source>
</reference>
<dbReference type="Gene3D" id="3.10.20.90">
    <property type="entry name" value="Phosphatidylinositol 3-kinase Catalytic Subunit, Chain A, domain 1"/>
    <property type="match status" value="1"/>
</dbReference>
<feature type="domain" description="UBX" evidence="8">
    <location>
        <begin position="296"/>
        <end position="374"/>
    </location>
</feature>
<organism evidence="9 10">
    <name type="scientific">Diploptera punctata</name>
    <name type="common">Pacific beetle cockroach</name>
    <dbReference type="NCBI Taxonomy" id="6984"/>
    <lineage>
        <taxon>Eukaryota</taxon>
        <taxon>Metazoa</taxon>
        <taxon>Ecdysozoa</taxon>
        <taxon>Arthropoda</taxon>
        <taxon>Hexapoda</taxon>
        <taxon>Insecta</taxon>
        <taxon>Pterygota</taxon>
        <taxon>Neoptera</taxon>
        <taxon>Polyneoptera</taxon>
        <taxon>Dictyoptera</taxon>
        <taxon>Blattodea</taxon>
        <taxon>Blaberoidea</taxon>
        <taxon>Blaberidae</taxon>
        <taxon>Diplopterinae</taxon>
        <taxon>Diploptera</taxon>
    </lineage>
</organism>